<name>A0A8T0FPR6_ARGBR</name>
<comment type="caution">
    <text evidence="4">The sequence shown here is derived from an EMBL/GenBank/DDBJ whole genome shotgun (WGS) entry which is preliminary data.</text>
</comment>
<feature type="region of interest" description="Disordered" evidence="1">
    <location>
        <begin position="152"/>
        <end position="249"/>
    </location>
</feature>
<protein>
    <submittedName>
        <fullName evidence="4">U-scoloptoxin(01)-Cw1a like protein</fullName>
    </submittedName>
</protein>
<dbReference type="SUPFAM" id="SSF57625">
    <property type="entry name" value="Invertebrate chitin-binding proteins"/>
    <property type="match status" value="1"/>
</dbReference>
<dbReference type="PANTHER" id="PTHR22933">
    <property type="entry name" value="FI18007P1-RELATED"/>
    <property type="match status" value="1"/>
</dbReference>
<feature type="compositionally biased region" description="Polar residues" evidence="1">
    <location>
        <begin position="184"/>
        <end position="196"/>
    </location>
</feature>
<keyword evidence="5" id="KW-1185">Reference proteome</keyword>
<dbReference type="PANTHER" id="PTHR22933:SF43">
    <property type="entry name" value="LP10131P"/>
    <property type="match status" value="1"/>
</dbReference>
<feature type="compositionally biased region" description="Pro residues" evidence="1">
    <location>
        <begin position="168"/>
        <end position="177"/>
    </location>
</feature>
<reference evidence="4" key="1">
    <citation type="journal article" date="2020" name="bioRxiv">
        <title>Chromosome-level reference genome of the European wasp spider Argiope bruennichi: a resource for studies on range expansion and evolutionary adaptation.</title>
        <authorList>
            <person name="Sheffer M.M."/>
            <person name="Hoppe A."/>
            <person name="Krehenwinkel H."/>
            <person name="Uhl G."/>
            <person name="Kuss A.W."/>
            <person name="Jensen L."/>
            <person name="Jensen C."/>
            <person name="Gillespie R.G."/>
            <person name="Hoff K.J."/>
            <person name="Prost S."/>
        </authorList>
    </citation>
    <scope>NUCLEOTIDE SEQUENCE</scope>
</reference>
<dbReference type="OrthoDB" id="6364363at2759"/>
<organism evidence="4 5">
    <name type="scientific">Argiope bruennichi</name>
    <name type="common">Wasp spider</name>
    <name type="synonym">Aranea bruennichi</name>
    <dbReference type="NCBI Taxonomy" id="94029"/>
    <lineage>
        <taxon>Eukaryota</taxon>
        <taxon>Metazoa</taxon>
        <taxon>Ecdysozoa</taxon>
        <taxon>Arthropoda</taxon>
        <taxon>Chelicerata</taxon>
        <taxon>Arachnida</taxon>
        <taxon>Araneae</taxon>
        <taxon>Araneomorphae</taxon>
        <taxon>Entelegynae</taxon>
        <taxon>Araneoidea</taxon>
        <taxon>Araneidae</taxon>
        <taxon>Argiope</taxon>
    </lineage>
</organism>
<sequence>MPTSKDSVLVKIYAFLAVSIVICIGIEAQNQRLRAALRSSDWLNDADGDNIPGQAGVDYPVHATVPEGTSFRCSDYDYAGYFGDVEAGCQAYHVCFPDGRNASFLCVNGTIFHQRFFVCDWWFHFECGKAPNMYELNLFRKIPLPVLPPPPRRPFPGPIPQPKMDLAPLPPPRPPQQRGPKNLVLNSIEKSNNPNDRQNERDKKPKDVRNPQSWNPNAENKYKNPAERRNPFTGGKEDQCNCQCDGNAA</sequence>
<dbReference type="InterPro" id="IPR002557">
    <property type="entry name" value="Chitin-bd_dom"/>
</dbReference>
<dbReference type="AlphaFoldDB" id="A0A8T0FPR6"/>
<dbReference type="InterPro" id="IPR036508">
    <property type="entry name" value="Chitin-bd_dom_sf"/>
</dbReference>
<reference evidence="4" key="2">
    <citation type="submission" date="2020-06" db="EMBL/GenBank/DDBJ databases">
        <authorList>
            <person name="Sheffer M."/>
        </authorList>
    </citation>
    <scope>NUCLEOTIDE SEQUENCE</scope>
</reference>
<dbReference type="PROSITE" id="PS50940">
    <property type="entry name" value="CHIT_BIND_II"/>
    <property type="match status" value="1"/>
</dbReference>
<dbReference type="GO" id="GO:0008061">
    <property type="term" value="F:chitin binding"/>
    <property type="evidence" value="ECO:0007669"/>
    <property type="project" value="InterPro"/>
</dbReference>
<dbReference type="GO" id="GO:0005576">
    <property type="term" value="C:extracellular region"/>
    <property type="evidence" value="ECO:0007669"/>
    <property type="project" value="InterPro"/>
</dbReference>
<evidence type="ECO:0000313" key="4">
    <source>
        <dbReference type="EMBL" id="KAF8791450.1"/>
    </source>
</evidence>
<dbReference type="Pfam" id="PF01607">
    <property type="entry name" value="CBM_14"/>
    <property type="match status" value="1"/>
</dbReference>
<accession>A0A8T0FPR6</accession>
<proteinExistence type="predicted"/>
<feature type="domain" description="Chitin-binding type-2" evidence="3">
    <location>
        <begin position="70"/>
        <end position="129"/>
    </location>
</feature>
<feature type="compositionally biased region" description="Basic and acidic residues" evidence="1">
    <location>
        <begin position="197"/>
        <end position="209"/>
    </location>
</feature>
<keyword evidence="2" id="KW-1133">Transmembrane helix</keyword>
<evidence type="ECO:0000259" key="3">
    <source>
        <dbReference type="PROSITE" id="PS50940"/>
    </source>
</evidence>
<feature type="compositionally biased region" description="Pro residues" evidence="1">
    <location>
        <begin position="152"/>
        <end position="161"/>
    </location>
</feature>
<gene>
    <name evidence="4" type="ORF">HNY73_006310</name>
</gene>
<evidence type="ECO:0000313" key="5">
    <source>
        <dbReference type="Proteomes" id="UP000807504"/>
    </source>
</evidence>
<keyword evidence="2" id="KW-0472">Membrane</keyword>
<evidence type="ECO:0000256" key="2">
    <source>
        <dbReference type="SAM" id="Phobius"/>
    </source>
</evidence>
<dbReference type="InterPro" id="IPR052976">
    <property type="entry name" value="Scoloptoxin-like"/>
</dbReference>
<feature type="transmembrane region" description="Helical" evidence="2">
    <location>
        <begin position="12"/>
        <end position="28"/>
    </location>
</feature>
<keyword evidence="2" id="KW-0812">Transmembrane</keyword>
<dbReference type="Proteomes" id="UP000807504">
    <property type="component" value="Unassembled WGS sequence"/>
</dbReference>
<evidence type="ECO:0000256" key="1">
    <source>
        <dbReference type="SAM" id="MobiDB-lite"/>
    </source>
</evidence>
<feature type="compositionally biased region" description="Basic and acidic residues" evidence="1">
    <location>
        <begin position="220"/>
        <end position="239"/>
    </location>
</feature>
<dbReference type="EMBL" id="JABXBU010000011">
    <property type="protein sequence ID" value="KAF8791450.1"/>
    <property type="molecule type" value="Genomic_DNA"/>
</dbReference>